<feature type="compositionally biased region" description="Basic and acidic residues" evidence="4">
    <location>
        <begin position="36"/>
        <end position="46"/>
    </location>
</feature>
<dbReference type="SMART" id="SM00384">
    <property type="entry name" value="AT_hook"/>
    <property type="match status" value="3"/>
</dbReference>
<feature type="region of interest" description="Disordered" evidence="4">
    <location>
        <begin position="1"/>
        <end position="211"/>
    </location>
</feature>
<feature type="compositionally biased region" description="Polar residues" evidence="4">
    <location>
        <begin position="602"/>
        <end position="611"/>
    </location>
</feature>
<dbReference type="GO" id="GO:0008270">
    <property type="term" value="F:zinc ion binding"/>
    <property type="evidence" value="ECO:0007669"/>
    <property type="project" value="UniProtKB-KW"/>
</dbReference>
<comment type="caution">
    <text evidence="6">The sequence shown here is derived from an EMBL/GenBank/DDBJ whole genome shotgun (WGS) entry which is preliminary data.</text>
</comment>
<evidence type="ECO:0000313" key="6">
    <source>
        <dbReference type="EMBL" id="GAX25825.1"/>
    </source>
</evidence>
<keyword evidence="7" id="KW-1185">Reference proteome</keyword>
<dbReference type="Gene3D" id="3.30.40.100">
    <property type="match status" value="2"/>
</dbReference>
<feature type="compositionally biased region" description="Low complexity" evidence="4">
    <location>
        <begin position="531"/>
        <end position="544"/>
    </location>
</feature>
<feature type="compositionally biased region" description="Basic and acidic residues" evidence="4">
    <location>
        <begin position="86"/>
        <end position="98"/>
    </location>
</feature>
<feature type="compositionally biased region" description="Polar residues" evidence="4">
    <location>
        <begin position="144"/>
        <end position="173"/>
    </location>
</feature>
<proteinExistence type="predicted"/>
<feature type="domain" description="CW-type" evidence="5">
    <location>
        <begin position="876"/>
        <end position="928"/>
    </location>
</feature>
<dbReference type="Gene3D" id="2.30.30.140">
    <property type="match status" value="1"/>
</dbReference>
<sequence length="1181" mass="130461">MSSLRLALKKSIEEAKGGGKGISSKNYATDLGDDYGESRDGGETPRKRGRPRKNPPPRDGGNEENFSSENEFSVGHAEEDDDGSETSDRRRSSNHEAANRIQKQWKKQQKIKSNEQGQQPGLADKKSSAQEYNEHMASDEPRKGSSSPLTPTKSHSRPTSPAATEKTSISSAAAQRKNVVPKTGKPRTVPPPSQHLASWQTNHIAPKRARKSLVPGLRVKVRFSLRKEGGKKKKKWFGGSIAAVSKEGTKVKIMYDDGTHEITKFPDKDIVIDDTENGEHKAPLAVIELFLPPEQEEVEAGEKEERAEMATVESTKGPNTNNNEFGDKSKLTDTHTFIQSDGIVKQDKTESQATNTDAKEIAEIPIMYSDQHPDDLASRKFDAETDAPDKLASEPVLHSIQRSANSQHTPNDSSLSKDMYMDEPVQSTSTDSPAEQPLKRKRGRPPKIRPSSDTDTVRSNHYSEAASSDFTKPAPSDMGLQARGPLSIKIPLGKLEHHLPGKTPKAGDSSEFLEKYDRSGQSPKGIKRKQSNSSFACSSNTSLNQLGDEISESNNFQSSPFLKKKIRKVLEGSQPDIAARTADDSLVLSKPAPLDETLVPIASNSAPQTDYSVEENTREAGDSRNTPVPSSLREESETTPTPPHGKHVSTEGAPLVRSGRRAAHQANERIVAKVESSEHLLKLKKKNNQGDEADDLSVKQPEWVQCDRCSKWRVIPSNFIDSLPTQWYCEDNIHDPKRASCDAPEQTLKEVNKERRREKKKKQRMLEAAAAAEGEKRERVRSPYPVENTDELMQVNRSSPDLGPSLENEEDHTKSDRKEGPFGGRKGRTAYASSDTLDAATDSVPEIRRGRGRPRRTTAQSDKESGNLSSKGNNDDVDNVEWVQCEKCDKWRKLPPHISASELPDVWYCDMNTWSTSLTCDDPEDKADGLLDVGFLGTSGSSGKLSYRNLIFGNTGRKANRPISERTRAAESLFGTIEEGEDVAPVVKYSNCCAFISRSKAVAGSKENTGPSLFDVIQNCSFVSELRSIQEANSLTGRFNETDTSDSLIFGQTYDTLPLEVKSHVKKLVLEALSSLASSGEEITEKVNSRSCEPLSDADARALSYCTINVVVTTLCALAKEGVLEVVHPGGAMWTTSDWNPRYRIVRPPCAPKRENCKSEFQRKETRFMKISKPWKHMAMQ</sequence>
<feature type="compositionally biased region" description="Basic and acidic residues" evidence="4">
    <location>
        <begin position="123"/>
        <end position="143"/>
    </location>
</feature>
<gene>
    <name evidence="6" type="ORF">FisN_17Lh217</name>
</gene>
<protein>
    <recommendedName>
        <fullName evidence="5">CW-type domain-containing protein</fullName>
    </recommendedName>
</protein>
<feature type="region of interest" description="Disordered" evidence="4">
    <location>
        <begin position="289"/>
        <end position="558"/>
    </location>
</feature>
<accession>A0A1Z5KI68</accession>
<name>A0A1Z5KI68_FISSO</name>
<dbReference type="Proteomes" id="UP000198406">
    <property type="component" value="Unassembled WGS sequence"/>
</dbReference>
<feature type="domain" description="CW-type" evidence="5">
    <location>
        <begin position="697"/>
        <end position="749"/>
    </location>
</feature>
<evidence type="ECO:0000256" key="2">
    <source>
        <dbReference type="ARBA" id="ARBA00022771"/>
    </source>
</evidence>
<feature type="compositionally biased region" description="Basic and acidic residues" evidence="4">
    <location>
        <begin position="371"/>
        <end position="392"/>
    </location>
</feature>
<feature type="compositionally biased region" description="Polar residues" evidence="4">
    <location>
        <begin position="459"/>
        <end position="470"/>
    </location>
</feature>
<keyword evidence="2" id="KW-0863">Zinc-finger</keyword>
<evidence type="ECO:0000256" key="1">
    <source>
        <dbReference type="ARBA" id="ARBA00022723"/>
    </source>
</evidence>
<keyword evidence="3" id="KW-0862">Zinc</keyword>
<dbReference type="Pfam" id="PF07496">
    <property type="entry name" value="zf-CW"/>
    <property type="match status" value="2"/>
</dbReference>
<evidence type="ECO:0000313" key="7">
    <source>
        <dbReference type="Proteomes" id="UP000198406"/>
    </source>
</evidence>
<feature type="compositionally biased region" description="Low complexity" evidence="4">
    <location>
        <begin position="63"/>
        <end position="73"/>
    </location>
</feature>
<feature type="compositionally biased region" description="Polar residues" evidence="4">
    <location>
        <begin position="400"/>
        <end position="416"/>
    </location>
</feature>
<dbReference type="PANTHER" id="PTHR46245">
    <property type="entry name" value="B3 DOMAIN-CONTAINING PROTEIN OS07G0563300"/>
    <property type="match status" value="1"/>
</dbReference>
<feature type="compositionally biased region" description="Basic and acidic residues" evidence="4">
    <location>
        <begin position="811"/>
        <end position="820"/>
    </location>
</feature>
<organism evidence="6 7">
    <name type="scientific">Fistulifera solaris</name>
    <name type="common">Oleaginous diatom</name>
    <dbReference type="NCBI Taxonomy" id="1519565"/>
    <lineage>
        <taxon>Eukaryota</taxon>
        <taxon>Sar</taxon>
        <taxon>Stramenopiles</taxon>
        <taxon>Ochrophyta</taxon>
        <taxon>Bacillariophyta</taxon>
        <taxon>Bacillariophyceae</taxon>
        <taxon>Bacillariophycidae</taxon>
        <taxon>Naviculales</taxon>
        <taxon>Naviculaceae</taxon>
        <taxon>Fistulifera</taxon>
    </lineage>
</organism>
<dbReference type="InterPro" id="IPR017956">
    <property type="entry name" value="AT_hook_DNA-bd_motif"/>
</dbReference>
<dbReference type="OrthoDB" id="49372at2759"/>
<feature type="region of interest" description="Disordered" evidence="4">
    <location>
        <begin position="734"/>
        <end position="876"/>
    </location>
</feature>
<dbReference type="InParanoid" id="A0A1Z5KI68"/>
<dbReference type="InterPro" id="IPR011124">
    <property type="entry name" value="Znf_CW"/>
</dbReference>
<dbReference type="EMBL" id="BDSP01000233">
    <property type="protein sequence ID" value="GAX25825.1"/>
    <property type="molecule type" value="Genomic_DNA"/>
</dbReference>
<evidence type="ECO:0000256" key="3">
    <source>
        <dbReference type="ARBA" id="ARBA00022833"/>
    </source>
</evidence>
<keyword evidence="1" id="KW-0479">Metal-binding</keyword>
<evidence type="ECO:0000259" key="5">
    <source>
        <dbReference type="PROSITE" id="PS51050"/>
    </source>
</evidence>
<feature type="region of interest" description="Disordered" evidence="4">
    <location>
        <begin position="594"/>
        <end position="667"/>
    </location>
</feature>
<evidence type="ECO:0000256" key="4">
    <source>
        <dbReference type="SAM" id="MobiDB-lite"/>
    </source>
</evidence>
<dbReference type="PROSITE" id="PS51050">
    <property type="entry name" value="ZF_CW"/>
    <property type="match status" value="2"/>
</dbReference>
<dbReference type="PANTHER" id="PTHR46245:SF2">
    <property type="entry name" value="B3 DOMAIN-CONTAINING TRANSCRIPTION REPRESSOR VAL2"/>
    <property type="match status" value="1"/>
</dbReference>
<dbReference type="GO" id="GO:0003677">
    <property type="term" value="F:DNA binding"/>
    <property type="evidence" value="ECO:0007669"/>
    <property type="project" value="InterPro"/>
</dbReference>
<dbReference type="AlphaFoldDB" id="A0A1Z5KI68"/>
<reference evidence="6 7" key="1">
    <citation type="journal article" date="2015" name="Plant Cell">
        <title>Oil accumulation by the oleaginous diatom Fistulifera solaris as revealed by the genome and transcriptome.</title>
        <authorList>
            <person name="Tanaka T."/>
            <person name="Maeda Y."/>
            <person name="Veluchamy A."/>
            <person name="Tanaka M."/>
            <person name="Abida H."/>
            <person name="Marechal E."/>
            <person name="Bowler C."/>
            <person name="Muto M."/>
            <person name="Sunaga Y."/>
            <person name="Tanaka M."/>
            <person name="Yoshino T."/>
            <person name="Taniguchi T."/>
            <person name="Fukuda Y."/>
            <person name="Nemoto M."/>
            <person name="Matsumoto M."/>
            <person name="Wong P.S."/>
            <person name="Aburatani S."/>
            <person name="Fujibuchi W."/>
        </authorList>
    </citation>
    <scope>NUCLEOTIDE SEQUENCE [LARGE SCALE GENOMIC DNA]</scope>
    <source>
        <strain evidence="6 7">JPCC DA0580</strain>
    </source>
</reference>
<feature type="compositionally biased region" description="Polar residues" evidence="4">
    <location>
        <begin position="312"/>
        <end position="324"/>
    </location>
</feature>